<dbReference type="InterPro" id="IPR006175">
    <property type="entry name" value="YjgF/YER057c/UK114"/>
</dbReference>
<organism evidence="2 3">
    <name type="scientific">Acidiferrobacter thiooxydans</name>
    <dbReference type="NCBI Taxonomy" id="163359"/>
    <lineage>
        <taxon>Bacteria</taxon>
        <taxon>Pseudomonadati</taxon>
        <taxon>Pseudomonadota</taxon>
        <taxon>Gammaproteobacteria</taxon>
        <taxon>Acidiferrobacterales</taxon>
        <taxon>Acidiferrobacteraceae</taxon>
        <taxon>Acidiferrobacter</taxon>
    </lineage>
</organism>
<dbReference type="Gene3D" id="3.30.1330.40">
    <property type="entry name" value="RutC-like"/>
    <property type="match status" value="1"/>
</dbReference>
<gene>
    <name evidence="2" type="ORF">C4900_11330</name>
</gene>
<dbReference type="AlphaFoldDB" id="A0A1C2G3D4"/>
<evidence type="ECO:0000313" key="2">
    <source>
        <dbReference type="EMBL" id="RCN56409.1"/>
    </source>
</evidence>
<dbReference type="GO" id="GO:0019239">
    <property type="term" value="F:deaminase activity"/>
    <property type="evidence" value="ECO:0007669"/>
    <property type="project" value="TreeGrafter"/>
</dbReference>
<dbReference type="PANTHER" id="PTHR11803">
    <property type="entry name" value="2-IMINOBUTANOATE/2-IMINOPROPANOATE DEAMINASE RIDA"/>
    <property type="match status" value="1"/>
</dbReference>
<dbReference type="GO" id="GO:0005829">
    <property type="term" value="C:cytosol"/>
    <property type="evidence" value="ECO:0007669"/>
    <property type="project" value="TreeGrafter"/>
</dbReference>
<sequence>MQAQFNDIPAAPRPIAPYSHSVLCGPFLFLTGQMPIDPVSNQWVRGDIGNQTLAVMANIKIVLAYSGFSMRNIVQCRVYLSRMDLYEAFNNAYESEFAMAQANLPARTCVAISGLAGGADVEIDAIAWKPLD</sequence>
<dbReference type="PANTHER" id="PTHR11803:SF39">
    <property type="entry name" value="2-IMINOBUTANOATE_2-IMINOPROPANOATE DEAMINASE"/>
    <property type="match status" value="1"/>
</dbReference>
<comment type="similarity">
    <text evidence="1">Belongs to the RutC family.</text>
</comment>
<reference evidence="2 3" key="1">
    <citation type="submission" date="2018-02" db="EMBL/GenBank/DDBJ databases">
        <title>Insights into the biology of acidophilic members of the Acidiferrobacteraceae family derived from comparative genomic analyses.</title>
        <authorList>
            <person name="Issotta F."/>
            <person name="Thyssen C."/>
            <person name="Mena C."/>
            <person name="Moya A."/>
            <person name="Bellenberg S."/>
            <person name="Sproer C."/>
            <person name="Covarrubias P.C."/>
            <person name="Sand W."/>
            <person name="Quatrini R."/>
            <person name="Vera M."/>
        </authorList>
    </citation>
    <scope>NUCLEOTIDE SEQUENCE [LARGE SCALE GENOMIC DNA]</scope>
    <source>
        <strain evidence="3">m-1</strain>
    </source>
</reference>
<keyword evidence="3" id="KW-1185">Reference proteome</keyword>
<dbReference type="Proteomes" id="UP000253250">
    <property type="component" value="Unassembled WGS sequence"/>
</dbReference>
<dbReference type="InterPro" id="IPR035959">
    <property type="entry name" value="RutC-like_sf"/>
</dbReference>
<dbReference type="EMBL" id="PSYR01000002">
    <property type="protein sequence ID" value="RCN56409.1"/>
    <property type="molecule type" value="Genomic_DNA"/>
</dbReference>
<dbReference type="Pfam" id="PF01042">
    <property type="entry name" value="Ribonuc_L-PSP"/>
    <property type="match status" value="1"/>
</dbReference>
<protein>
    <submittedName>
        <fullName evidence="2">RidA family protein</fullName>
    </submittedName>
</protein>
<comment type="caution">
    <text evidence="2">The sequence shown here is derived from an EMBL/GenBank/DDBJ whole genome shotgun (WGS) entry which is preliminary data.</text>
</comment>
<evidence type="ECO:0000313" key="3">
    <source>
        <dbReference type="Proteomes" id="UP000253250"/>
    </source>
</evidence>
<evidence type="ECO:0000256" key="1">
    <source>
        <dbReference type="ARBA" id="ARBA00010552"/>
    </source>
</evidence>
<accession>A0A1C2G3D4</accession>
<dbReference type="CDD" id="cd00448">
    <property type="entry name" value="YjgF_YER057c_UK114_family"/>
    <property type="match status" value="1"/>
</dbReference>
<dbReference type="SUPFAM" id="SSF55298">
    <property type="entry name" value="YjgF-like"/>
    <property type="match status" value="1"/>
</dbReference>
<dbReference type="RefSeq" id="WP_065969191.1">
    <property type="nucleotide sequence ID" value="NZ_CP080624.1"/>
</dbReference>
<name>A0A1C2G3D4_9GAMM</name>
<dbReference type="FunFam" id="3.30.1330.40:FF:000001">
    <property type="entry name" value="L-PSP family endoribonuclease"/>
    <property type="match status" value="1"/>
</dbReference>
<dbReference type="STRING" id="163359.A9R16_08805"/>
<proteinExistence type="inferred from homology"/>
<dbReference type="OrthoDB" id="9808943at2"/>